<keyword evidence="10" id="KW-0479">Metal-binding</keyword>
<comment type="function">
    <text evidence="9 10">Fluoride-specific ion channel. Important for reducing fluoride concentration in the cell, thus reducing its toxicity.</text>
</comment>
<feature type="transmembrane region" description="Helical" evidence="10">
    <location>
        <begin position="94"/>
        <end position="117"/>
    </location>
</feature>
<evidence type="ECO:0000256" key="3">
    <source>
        <dbReference type="ARBA" id="ARBA00022692"/>
    </source>
</evidence>
<evidence type="ECO:0000256" key="1">
    <source>
        <dbReference type="ARBA" id="ARBA00004651"/>
    </source>
</evidence>
<keyword evidence="10" id="KW-0915">Sodium</keyword>
<evidence type="ECO:0000256" key="5">
    <source>
        <dbReference type="ARBA" id="ARBA00023136"/>
    </source>
</evidence>
<evidence type="ECO:0000256" key="10">
    <source>
        <dbReference type="HAMAP-Rule" id="MF_00454"/>
    </source>
</evidence>
<dbReference type="PANTHER" id="PTHR28259:SF1">
    <property type="entry name" value="FLUORIDE EXPORT PROTEIN 1-RELATED"/>
    <property type="match status" value="1"/>
</dbReference>
<evidence type="ECO:0000256" key="2">
    <source>
        <dbReference type="ARBA" id="ARBA00022475"/>
    </source>
</evidence>
<proteinExistence type="inferred from homology"/>
<evidence type="ECO:0000256" key="9">
    <source>
        <dbReference type="ARBA" id="ARBA00049940"/>
    </source>
</evidence>
<feature type="binding site" evidence="10">
    <location>
        <position position="74"/>
    </location>
    <ligand>
        <name>Na(+)</name>
        <dbReference type="ChEBI" id="CHEBI:29101"/>
        <note>structural</note>
    </ligand>
</feature>
<feature type="binding site" evidence="10">
    <location>
        <position position="77"/>
    </location>
    <ligand>
        <name>Na(+)</name>
        <dbReference type="ChEBI" id="CHEBI:29101"/>
        <note>structural</note>
    </ligand>
</feature>
<keyword evidence="10" id="KW-0406">Ion transport</keyword>
<dbReference type="PANTHER" id="PTHR28259">
    <property type="entry name" value="FLUORIDE EXPORT PROTEIN 1-RELATED"/>
    <property type="match status" value="1"/>
</dbReference>
<evidence type="ECO:0000256" key="8">
    <source>
        <dbReference type="ARBA" id="ARBA00035585"/>
    </source>
</evidence>
<dbReference type="InterPro" id="IPR003691">
    <property type="entry name" value="FluC"/>
</dbReference>
<comment type="catalytic activity">
    <reaction evidence="8">
        <text>fluoride(in) = fluoride(out)</text>
        <dbReference type="Rhea" id="RHEA:76159"/>
        <dbReference type="ChEBI" id="CHEBI:17051"/>
    </reaction>
    <physiologicalReaction direction="left-to-right" evidence="8">
        <dbReference type="Rhea" id="RHEA:76160"/>
    </physiologicalReaction>
</comment>
<comment type="similarity">
    <text evidence="7 10">Belongs to the fluoride channel Fluc/FEX (TC 1.A.43) family.</text>
</comment>
<dbReference type="HAMAP" id="MF_00454">
    <property type="entry name" value="FluC"/>
    <property type="match status" value="1"/>
</dbReference>
<dbReference type="Proteomes" id="UP001197974">
    <property type="component" value="Chromosome"/>
</dbReference>
<reference evidence="11 12" key="1">
    <citation type="submission" date="2023-06" db="EMBL/GenBank/DDBJ databases">
        <title>Five Gram-positive bacteria isolated from mangrove sediments in Shenzhen, Guangdong, China.</title>
        <authorList>
            <person name="Yu S."/>
            <person name="Zheng W."/>
            <person name="Huang Y."/>
        </authorList>
    </citation>
    <scope>NUCLEOTIDE SEQUENCE [LARGE SCALE GENOMIC DNA]</scope>
    <source>
        <strain evidence="11 12">SaN35-3</strain>
    </source>
</reference>
<keyword evidence="2 10" id="KW-1003">Cell membrane</keyword>
<accession>A0ABY9JUV3</accession>
<keyword evidence="3 10" id="KW-0812">Transmembrane</keyword>
<evidence type="ECO:0000256" key="6">
    <source>
        <dbReference type="ARBA" id="ARBA00023303"/>
    </source>
</evidence>
<feature type="transmembrane region" description="Helical" evidence="10">
    <location>
        <begin position="66"/>
        <end position="87"/>
    </location>
</feature>
<evidence type="ECO:0000313" key="11">
    <source>
        <dbReference type="EMBL" id="WLR43191.1"/>
    </source>
</evidence>
<gene>
    <name evidence="10 11" type="primary">crcB</name>
    <name evidence="10" type="synonym">fluC</name>
    <name evidence="11" type="ORF">LC087_03040</name>
</gene>
<feature type="transmembrane region" description="Helical" evidence="10">
    <location>
        <begin position="6"/>
        <end position="28"/>
    </location>
</feature>
<sequence>MDSIFSILLVSFGGAFGAIMRFQIGMTIKERSVMKKFPTAMLIVNWIGSFGLAVSYQYIVFEWAQLFISIGFFGSFTTFSTFSVEAFQLIKDRYFFIAAFYIGLTVVGSVLFFYLGYQLS</sequence>
<keyword evidence="10" id="KW-0813">Transport</keyword>
<dbReference type="RefSeq" id="WP_226539020.1">
    <property type="nucleotide sequence ID" value="NZ_CP129013.1"/>
</dbReference>
<evidence type="ECO:0000313" key="12">
    <source>
        <dbReference type="Proteomes" id="UP001197974"/>
    </source>
</evidence>
<name>A0ABY9JUV3_9BACI</name>
<feature type="transmembrane region" description="Helical" evidence="10">
    <location>
        <begin position="40"/>
        <end position="60"/>
    </location>
</feature>
<organism evidence="11 12">
    <name type="scientific">Bacillus carboniphilus</name>
    <dbReference type="NCBI Taxonomy" id="86663"/>
    <lineage>
        <taxon>Bacteria</taxon>
        <taxon>Bacillati</taxon>
        <taxon>Bacillota</taxon>
        <taxon>Bacilli</taxon>
        <taxon>Bacillales</taxon>
        <taxon>Bacillaceae</taxon>
        <taxon>Bacillus</taxon>
    </lineage>
</organism>
<dbReference type="NCBIfam" id="TIGR00494">
    <property type="entry name" value="crcB"/>
    <property type="match status" value="1"/>
</dbReference>
<keyword evidence="4 10" id="KW-1133">Transmembrane helix</keyword>
<dbReference type="Pfam" id="PF02537">
    <property type="entry name" value="CRCB"/>
    <property type="match status" value="1"/>
</dbReference>
<keyword evidence="5 10" id="KW-0472">Membrane</keyword>
<dbReference type="EMBL" id="CP129013">
    <property type="protein sequence ID" value="WLR43191.1"/>
    <property type="molecule type" value="Genomic_DNA"/>
</dbReference>
<evidence type="ECO:0000256" key="4">
    <source>
        <dbReference type="ARBA" id="ARBA00022989"/>
    </source>
</evidence>
<protein>
    <recommendedName>
        <fullName evidence="10">Fluoride-specific ion channel FluC</fullName>
    </recommendedName>
</protein>
<keyword evidence="12" id="KW-1185">Reference proteome</keyword>
<comment type="subcellular location">
    <subcellularLocation>
        <location evidence="1 10">Cell membrane</location>
        <topology evidence="1 10">Multi-pass membrane protein</topology>
    </subcellularLocation>
</comment>
<comment type="activity regulation">
    <text evidence="10">Na(+) is not transported, but it plays an essential structural role and its presence is essential for fluoride channel function.</text>
</comment>
<keyword evidence="6 10" id="KW-0407">Ion channel</keyword>
<evidence type="ECO:0000256" key="7">
    <source>
        <dbReference type="ARBA" id="ARBA00035120"/>
    </source>
</evidence>